<keyword evidence="4" id="KW-0238">DNA-binding</keyword>
<dbReference type="InterPro" id="IPR025943">
    <property type="entry name" value="Sigma_54_int_dom_ATP-bd_2"/>
</dbReference>
<evidence type="ECO:0000256" key="3">
    <source>
        <dbReference type="ARBA" id="ARBA00023015"/>
    </source>
</evidence>
<keyword evidence="3" id="KW-0805">Transcription regulation</keyword>
<dbReference type="InterPro" id="IPR045343">
    <property type="entry name" value="VpsR"/>
</dbReference>
<dbReference type="SUPFAM" id="SSF52540">
    <property type="entry name" value="P-loop containing nucleoside triphosphate hydrolases"/>
    <property type="match status" value="1"/>
</dbReference>
<reference evidence="9" key="1">
    <citation type="submission" date="2017-09" db="EMBL/GenBank/DDBJ databases">
        <title>FDA dAtabase for Regulatory Grade micrObial Sequences (FDA-ARGOS): Supporting development and validation of Infectious Disease Dx tests.</title>
        <authorList>
            <person name="Minogue T."/>
            <person name="Wolcott M."/>
            <person name="Wasieloski L."/>
            <person name="Aguilar W."/>
            <person name="Moore D."/>
            <person name="Tallon L."/>
            <person name="Sadzewicz L."/>
            <person name="Ott S."/>
            <person name="Zhao X."/>
            <person name="Nagaraj S."/>
            <person name="Vavikolanu K."/>
            <person name="Aluvathingal J."/>
            <person name="Nadendla S."/>
            <person name="Sichtig H."/>
        </authorList>
    </citation>
    <scope>NUCLEOTIDE SEQUENCE [LARGE SCALE GENOMIC DNA]</scope>
    <source>
        <strain evidence="9">FDAARGOS_390</strain>
    </source>
</reference>
<evidence type="ECO:0000256" key="1">
    <source>
        <dbReference type="ARBA" id="ARBA00022741"/>
    </source>
</evidence>
<evidence type="ECO:0000256" key="2">
    <source>
        <dbReference type="ARBA" id="ARBA00022840"/>
    </source>
</evidence>
<dbReference type="InterPro" id="IPR002078">
    <property type="entry name" value="Sigma_54_int"/>
</dbReference>
<dbReference type="InterPro" id="IPR003593">
    <property type="entry name" value="AAA+_ATPase"/>
</dbReference>
<dbReference type="PROSITE" id="PS00688">
    <property type="entry name" value="SIGMA54_INTERACT_3"/>
    <property type="match status" value="1"/>
</dbReference>
<dbReference type="PROSITE" id="PS50045">
    <property type="entry name" value="SIGMA54_INTERACT_4"/>
    <property type="match status" value="1"/>
</dbReference>
<protein>
    <submittedName>
        <fullName evidence="8">Fis family transcriptional regulator</fullName>
    </submittedName>
</protein>
<dbReference type="RefSeq" id="WP_098154006.1">
    <property type="nucleotide sequence ID" value="NZ_CADEQK010000031.1"/>
</dbReference>
<dbReference type="PROSITE" id="PS00676">
    <property type="entry name" value="SIGMA54_INTERACT_2"/>
    <property type="match status" value="1"/>
</dbReference>
<keyword evidence="1" id="KW-0547">Nucleotide-binding</keyword>
<dbReference type="Gene3D" id="1.10.10.60">
    <property type="entry name" value="Homeodomain-like"/>
    <property type="match status" value="1"/>
</dbReference>
<dbReference type="GO" id="GO:0043565">
    <property type="term" value="F:sequence-specific DNA binding"/>
    <property type="evidence" value="ECO:0007669"/>
    <property type="project" value="InterPro"/>
</dbReference>
<feature type="domain" description="Sigma-54 factor interaction" evidence="7">
    <location>
        <begin position="141"/>
        <end position="370"/>
    </location>
</feature>
<dbReference type="Proteomes" id="UP000220629">
    <property type="component" value="Unassembled WGS sequence"/>
</dbReference>
<dbReference type="PANTHER" id="PTHR32071">
    <property type="entry name" value="TRANSCRIPTIONAL REGULATORY PROTEIN"/>
    <property type="match status" value="1"/>
</dbReference>
<dbReference type="InterPro" id="IPR025944">
    <property type="entry name" value="Sigma_54_int_dom_CS"/>
</dbReference>
<gene>
    <name evidence="8" type="ORF">CRM94_28705</name>
</gene>
<dbReference type="EMBL" id="PDDY01000004">
    <property type="protein sequence ID" value="PEH38380.1"/>
    <property type="molecule type" value="Genomic_DNA"/>
</dbReference>
<dbReference type="InterPro" id="IPR002197">
    <property type="entry name" value="HTH_Fis"/>
</dbReference>
<sequence length="498" mass="54651">MLTESRHLIYWTKHPESSIVQCFTARGWQVDVVDSARRAERAASRGCAAGLVDLSRGVGAADASAMEDCLRLPHVGWIAATRRGQLQDPALREMVRDYCFDYVTLPWEPERIVEAAGHAYGMAKLSALPAAVRADPAEDNMIGECDAMRNLYRTIRKLALNDAPVFISGESGTGKELTAMAIHRRSPRATAPFVAVNCGAIPHQLMLSELFGHERGAFTGAHRRKIGRVEAAHGGTLFLDEIGDMPMESQASLLRFLQGRQIERLGGHEPISVDVRVICATHVDMCAALARGTFREDLYHRLCVLRVEQPPLRERGTDIETIARYVLERHMGESRRRRLDFAADAITALHAYDWPGNVRELINRVRRAVVMCEGRRITAADLELTDHVQSAPVSLNAARMAAERQAIATALLRHHGCFGTAARELGISRVTLYRRLRAHGMHEAIDAEEPAPEPPSPRYLAPGTAEARPAGRAAAGPGEPETRSLSRASANRGEAAAS</sequence>
<evidence type="ECO:0000259" key="7">
    <source>
        <dbReference type="PROSITE" id="PS50045"/>
    </source>
</evidence>
<dbReference type="CDD" id="cd00009">
    <property type="entry name" value="AAA"/>
    <property type="match status" value="1"/>
</dbReference>
<comment type="caution">
    <text evidence="8">The sequence shown here is derived from an EMBL/GenBank/DDBJ whole genome shotgun (WGS) entry which is preliminary data.</text>
</comment>
<dbReference type="Pfam" id="PF25601">
    <property type="entry name" value="AAA_lid_14"/>
    <property type="match status" value="1"/>
</dbReference>
<dbReference type="InterPro" id="IPR027417">
    <property type="entry name" value="P-loop_NTPase"/>
</dbReference>
<dbReference type="Pfam" id="PF00158">
    <property type="entry name" value="Sigma54_activat"/>
    <property type="match status" value="1"/>
</dbReference>
<feature type="compositionally biased region" description="Low complexity" evidence="6">
    <location>
        <begin position="458"/>
        <end position="479"/>
    </location>
</feature>
<feature type="region of interest" description="Disordered" evidence="6">
    <location>
        <begin position="444"/>
        <end position="498"/>
    </location>
</feature>
<keyword evidence="5" id="KW-0804">Transcription</keyword>
<proteinExistence type="predicted"/>
<dbReference type="Gene3D" id="1.10.8.60">
    <property type="match status" value="1"/>
</dbReference>
<name>A0A2A7S556_BURGA</name>
<evidence type="ECO:0000256" key="5">
    <source>
        <dbReference type="ARBA" id="ARBA00023163"/>
    </source>
</evidence>
<dbReference type="Pfam" id="PF20161">
    <property type="entry name" value="VpsR"/>
    <property type="match status" value="1"/>
</dbReference>
<organism evidence="8 9">
    <name type="scientific">Burkholderia gladioli</name>
    <name type="common">Pseudomonas marginata</name>
    <name type="synonym">Phytomonas marginata</name>
    <dbReference type="NCBI Taxonomy" id="28095"/>
    <lineage>
        <taxon>Bacteria</taxon>
        <taxon>Pseudomonadati</taxon>
        <taxon>Pseudomonadota</taxon>
        <taxon>Betaproteobacteria</taxon>
        <taxon>Burkholderiales</taxon>
        <taxon>Burkholderiaceae</taxon>
        <taxon>Burkholderia</taxon>
    </lineage>
</organism>
<dbReference type="InterPro" id="IPR058031">
    <property type="entry name" value="AAA_lid_NorR"/>
</dbReference>
<dbReference type="PRINTS" id="PR01590">
    <property type="entry name" value="HTHFIS"/>
</dbReference>
<evidence type="ECO:0000313" key="9">
    <source>
        <dbReference type="Proteomes" id="UP000220629"/>
    </source>
</evidence>
<accession>A0A2A7S556</accession>
<dbReference type="SMART" id="SM00382">
    <property type="entry name" value="AAA"/>
    <property type="match status" value="1"/>
</dbReference>
<dbReference type="GO" id="GO:0005524">
    <property type="term" value="F:ATP binding"/>
    <property type="evidence" value="ECO:0007669"/>
    <property type="project" value="UniProtKB-KW"/>
</dbReference>
<dbReference type="Gene3D" id="3.40.50.300">
    <property type="entry name" value="P-loop containing nucleotide triphosphate hydrolases"/>
    <property type="match status" value="1"/>
</dbReference>
<evidence type="ECO:0000256" key="4">
    <source>
        <dbReference type="ARBA" id="ARBA00023125"/>
    </source>
</evidence>
<dbReference type="InterPro" id="IPR009057">
    <property type="entry name" value="Homeodomain-like_sf"/>
</dbReference>
<dbReference type="Pfam" id="PF02954">
    <property type="entry name" value="HTH_8"/>
    <property type="match status" value="1"/>
</dbReference>
<dbReference type="PANTHER" id="PTHR32071:SF120">
    <property type="entry name" value="TRANSCRIPTIONAL REGULATOR-RELATED"/>
    <property type="match status" value="1"/>
</dbReference>
<dbReference type="SUPFAM" id="SSF46689">
    <property type="entry name" value="Homeodomain-like"/>
    <property type="match status" value="1"/>
</dbReference>
<dbReference type="FunFam" id="3.40.50.300:FF:000006">
    <property type="entry name" value="DNA-binding transcriptional regulator NtrC"/>
    <property type="match status" value="1"/>
</dbReference>
<evidence type="ECO:0000256" key="6">
    <source>
        <dbReference type="SAM" id="MobiDB-lite"/>
    </source>
</evidence>
<dbReference type="AlphaFoldDB" id="A0A2A7S556"/>
<evidence type="ECO:0000313" key="8">
    <source>
        <dbReference type="EMBL" id="PEH38380.1"/>
    </source>
</evidence>
<keyword evidence="2" id="KW-0067">ATP-binding</keyword>
<dbReference type="GO" id="GO:0006355">
    <property type="term" value="P:regulation of DNA-templated transcription"/>
    <property type="evidence" value="ECO:0007669"/>
    <property type="project" value="InterPro"/>
</dbReference>